<dbReference type="CDD" id="cd02897">
    <property type="entry name" value="A2M_2"/>
    <property type="match status" value="1"/>
</dbReference>
<dbReference type="Gene3D" id="2.60.40.10">
    <property type="entry name" value="Immunoglobulins"/>
    <property type="match status" value="2"/>
</dbReference>
<dbReference type="FunFam" id="2.60.40.1930:FF:000002">
    <property type="entry name" value="PZP, alpha-2-macroglobulin like"/>
    <property type="match status" value="1"/>
</dbReference>
<accession>A0A8D0PV72</accession>
<dbReference type="SUPFAM" id="SSF49410">
    <property type="entry name" value="Alpha-macroglobulin receptor domain"/>
    <property type="match status" value="1"/>
</dbReference>
<feature type="domain" description="Alpha-macroglobulin receptor-binding" evidence="13">
    <location>
        <begin position="1426"/>
        <end position="1513"/>
    </location>
</feature>
<comment type="similarity">
    <text evidence="2">Belongs to the protease inhibitor I39 (alpha-2-macroglobulin) family.</text>
</comment>
<evidence type="ECO:0000256" key="7">
    <source>
        <dbReference type="ARBA" id="ARBA00022966"/>
    </source>
</evidence>
<dbReference type="Ensembl" id="ENSSSCT00015095856.1">
    <property type="protein sequence ID" value="ENSSSCP00015039378.1"/>
    <property type="gene ID" value="ENSSSCG00015070720.1"/>
</dbReference>
<dbReference type="InterPro" id="IPR041555">
    <property type="entry name" value="MG3"/>
</dbReference>
<feature type="chain" id="PRO_5034374487" evidence="10">
    <location>
        <begin position="25"/>
        <end position="1526"/>
    </location>
</feature>
<evidence type="ECO:0000256" key="9">
    <source>
        <dbReference type="ARBA" id="ARBA00023180"/>
    </source>
</evidence>
<protein>
    <submittedName>
        <fullName evidence="14">PZP alpha-2-macroglobulin like</fullName>
    </submittedName>
</protein>
<dbReference type="InterPro" id="IPR047565">
    <property type="entry name" value="Alpha-macroglob_thiol-ester_cl"/>
</dbReference>
<dbReference type="Pfam" id="PF17791">
    <property type="entry name" value="MG3"/>
    <property type="match status" value="1"/>
</dbReference>
<dbReference type="PANTHER" id="PTHR11412">
    <property type="entry name" value="MACROGLOBULIN / COMPLEMENT"/>
    <property type="match status" value="1"/>
</dbReference>
<evidence type="ECO:0000256" key="6">
    <source>
        <dbReference type="ARBA" id="ARBA00022900"/>
    </source>
</evidence>
<feature type="domain" description="Alpha-2-macroglobulin" evidence="12">
    <location>
        <begin position="789"/>
        <end position="879"/>
    </location>
</feature>
<evidence type="ECO:0000256" key="2">
    <source>
        <dbReference type="ARBA" id="ARBA00010952"/>
    </source>
</evidence>
<feature type="domain" description="Alpha-2-macroglobulin bait region" evidence="11">
    <location>
        <begin position="492"/>
        <end position="640"/>
    </location>
</feature>
<dbReference type="InterPro" id="IPR011626">
    <property type="entry name" value="Alpha-macroglobulin_TED"/>
</dbReference>
<dbReference type="InterPro" id="IPR019742">
    <property type="entry name" value="MacrogloblnA2_CS"/>
</dbReference>
<keyword evidence="4" id="KW-0646">Protease inhibitor</keyword>
<dbReference type="FunFam" id="2.60.40.1940:FF:000002">
    <property type="entry name" value="Alpha-2-macroglobulin"/>
    <property type="match status" value="1"/>
</dbReference>
<dbReference type="InterPro" id="IPR041813">
    <property type="entry name" value="A2M_TED"/>
</dbReference>
<dbReference type="Gene3D" id="2.60.40.690">
    <property type="entry name" value="Alpha-macroglobulin, receptor-binding domain"/>
    <property type="match status" value="1"/>
</dbReference>
<dbReference type="Proteomes" id="UP000694726">
    <property type="component" value="Unplaced"/>
</dbReference>
<dbReference type="PANTHER" id="PTHR11412:SF116">
    <property type="entry name" value="PREGNANCY ZONE PROTEIN"/>
    <property type="match status" value="1"/>
</dbReference>
<dbReference type="FunFam" id="2.60.40.10:FF:000312">
    <property type="entry name" value="Alpha-2-macroglobulin like 1"/>
    <property type="match status" value="1"/>
</dbReference>
<comment type="subcellular location">
    <subcellularLocation>
        <location evidence="1">Secreted</location>
    </subcellularLocation>
</comment>
<feature type="signal peptide" evidence="10">
    <location>
        <begin position="1"/>
        <end position="24"/>
    </location>
</feature>
<evidence type="ECO:0000259" key="12">
    <source>
        <dbReference type="SMART" id="SM01360"/>
    </source>
</evidence>
<keyword evidence="3" id="KW-0964">Secreted</keyword>
<dbReference type="SMART" id="SM01359">
    <property type="entry name" value="A2M_N_2"/>
    <property type="match status" value="1"/>
</dbReference>
<keyword evidence="7" id="KW-0882">Thioester bond</keyword>
<dbReference type="SUPFAM" id="SSF48239">
    <property type="entry name" value="Terpenoid cyclases/Protein prenyltransferases"/>
    <property type="match status" value="1"/>
</dbReference>
<dbReference type="FunFam" id="2.60.40.690:FF:000001">
    <property type="entry name" value="PZP, alpha-2-macroglobulin like"/>
    <property type="match status" value="1"/>
</dbReference>
<evidence type="ECO:0000256" key="10">
    <source>
        <dbReference type="SAM" id="SignalP"/>
    </source>
</evidence>
<evidence type="ECO:0000259" key="11">
    <source>
        <dbReference type="SMART" id="SM01359"/>
    </source>
</evidence>
<dbReference type="Gene3D" id="2.60.120.1540">
    <property type="match status" value="1"/>
</dbReference>
<dbReference type="SMART" id="SM01360">
    <property type="entry name" value="A2M"/>
    <property type="match status" value="1"/>
</dbReference>
<dbReference type="GO" id="GO:0004867">
    <property type="term" value="F:serine-type endopeptidase inhibitor activity"/>
    <property type="evidence" value="ECO:0007669"/>
    <property type="project" value="UniProtKB-KW"/>
</dbReference>
<gene>
    <name evidence="14" type="primary">PZP</name>
</gene>
<name>A0A8D0PV72_PIG</name>
<sequence>MRGYPRPNPVWILLFLLLPRDASADSKPASPDGCMTHRQARISFFLFFGPHGRHAGVPGPGIEPQYLVLVPSQLYAGVPEKACVVLNHLNETVTLTITLEYESQGMNLLTDTQAKNAFYCSTFMIPEQSSSSSASITVQVDGPTQKFMKRKPMHVTKIESLVFVQTDKPIYKPGQKVQWRVVSLDISFRPLNETFPVAYIENPKKNRIFQWHRLTLQGGLSQLSFPLSEEPTLGSYKIILQKESGRKIEHSFKVDEYVLPKFEVQVKMPKVIGFLEDEFEVSVCGLYTYGKPVRGLVTINICRKYSRYSSTCHGEYSQNICEEFSQQTDNEGCFTKLVKTKIFQLRQRGYDMTLQVEAKVKEEGTGLELTGQASSKITNSLSKLEFTQIDSHYRRGLPFFGQVLLVDEKDRPIPNKTITVSVNENAYQASFTTDEQGLVNFSIDTSNFTTAITVLATYKQKQPCFDNWWLEEFHTPVQHTARHIFSLSKSYIHLEPVIGTVACGQTQKIRTHYILNGEILKNEKELSFYYLIKARGSILHSGIYLLSTEQGEMKGVFSFSFRVEPDFAPKALLLVYTVLPSGEVIADTRTLKIENCFVNKVNLSFSSAQILPTSDTNLKVTATAYSLCALRAVDQSVLLMKPEAELSPQSVYRLLPKKNFHSIRSRDPTEEDGEKCISAEDITHNGIVYTPKEVLDDDDAYSIFESAGLKIFTNSKIHKPRFCQRFQPFPIRPMLYSEGFGSAGPRGPIGPVGSAMLRGDTGPAYTVAMREDGPAVVVKETVRKYFPETWIWKLVSLDGSGSSDLAVKVPDTITEWKASAFCLSGRAGLGLSPTISLQVFQPFFLELTLPYSVVRGEAFTLKATVFNYLSHCIRVSVQLEASPAFQAIPVEKSENSHCVCGNRQKTVYWAVTPKSLGKVNFTATAEALKSQELCGNEIPQVPELGQKDTVVKPLIVEPEGIEKEETFNTLVCASETGEPKYFSLKLPSDVVEGSARATYTVLGDILSSAMQNLQNLVQMPYGCGEQNMVRFVPNIYVLNYLKETQQLTEKIKSKAISYLVSGYQRQLNYKHSDGSYSTFGERGGGSQGNTWLTAFVLKSFSQARAYIFVEDSHIQDSRNWLSQKQKENGCFQRSGSLFNNAIKGGVDDEVTLSAYITIALLEMPLPVTHPVVHNALLCLEKAWESISEAQGNLVYTKALLAYAFTLAGNQAKRKELLESLDKEAIKTEDSIHWQRPEKSQESEFGYQPRAPSVDVEMTSYLLLARVTAQPAPSSEDLSMASRMVKWITKQQNPNGGFSSTQDTVVALQALSKYGALTFTKWEKAATVTVKSSESFSKEFQVDETNRLLLQEVTLPEIPGEYSTVVSGSGCVYLQTSLRYNVLPKKGRKAPFTLKVDTDSKNCDAVDAHRKVQIHINISYTGERPSSNMVIVDVKMVSGFIPVKSSVKKLQERPQIQRTEVNVNHVLIYFEELTSEVLSFSFSVEQDIQVENLKPATVKAYDYYETEEFAIEEYSVPCSAESEHRNA</sequence>
<evidence type="ECO:0000313" key="14">
    <source>
        <dbReference type="Ensembl" id="ENSSSCP00015039378.1"/>
    </source>
</evidence>
<dbReference type="InterPro" id="IPR009048">
    <property type="entry name" value="A-macroglobulin_rcpt-bd"/>
</dbReference>
<dbReference type="FunFam" id="1.50.10.20:FF:000001">
    <property type="entry name" value="CD109 isoform 1"/>
    <property type="match status" value="1"/>
</dbReference>
<dbReference type="FunFam" id="2.60.40.1930:FF:000001">
    <property type="entry name" value="CD109 isoform 3"/>
    <property type="match status" value="1"/>
</dbReference>
<keyword evidence="6" id="KW-0722">Serine protease inhibitor</keyword>
<dbReference type="Gene3D" id="2.60.40.1930">
    <property type="match status" value="2"/>
</dbReference>
<dbReference type="Pfam" id="PF00207">
    <property type="entry name" value="A2M"/>
    <property type="match status" value="1"/>
</dbReference>
<keyword evidence="5 10" id="KW-0732">Signal</keyword>
<dbReference type="Gene3D" id="2.20.130.20">
    <property type="match status" value="1"/>
</dbReference>
<evidence type="ECO:0000313" key="15">
    <source>
        <dbReference type="Proteomes" id="UP000694726"/>
    </source>
</evidence>
<dbReference type="InterPro" id="IPR050473">
    <property type="entry name" value="A2M/Complement_sys"/>
</dbReference>
<evidence type="ECO:0000256" key="5">
    <source>
        <dbReference type="ARBA" id="ARBA00022729"/>
    </source>
</evidence>
<dbReference type="Pfam" id="PF07703">
    <property type="entry name" value="A2M_BRD"/>
    <property type="match status" value="1"/>
</dbReference>
<dbReference type="SUPFAM" id="SSF81296">
    <property type="entry name" value="E set domains"/>
    <property type="match status" value="1"/>
</dbReference>
<dbReference type="Gene3D" id="1.50.10.20">
    <property type="match status" value="1"/>
</dbReference>
<dbReference type="InterPro" id="IPR011625">
    <property type="entry name" value="A2M_N_BRD"/>
</dbReference>
<keyword evidence="8" id="KW-1015">Disulfide bond</keyword>
<dbReference type="PROSITE" id="PS00477">
    <property type="entry name" value="ALPHA_2_MACROGLOBULIN"/>
    <property type="match status" value="1"/>
</dbReference>
<dbReference type="InterPro" id="IPR008930">
    <property type="entry name" value="Terpenoid_cyclase/PrenylTrfase"/>
</dbReference>
<keyword evidence="9" id="KW-0325">Glycoprotein</keyword>
<dbReference type="InterPro" id="IPR014756">
    <property type="entry name" value="Ig_E-set"/>
</dbReference>
<proteinExistence type="inferred from homology"/>
<dbReference type="Pfam" id="PF17789">
    <property type="entry name" value="MG4"/>
    <property type="match status" value="1"/>
</dbReference>
<dbReference type="InterPro" id="IPR036595">
    <property type="entry name" value="A-macroglobulin_rcpt-bd_sf"/>
</dbReference>
<organism evidence="14 15">
    <name type="scientific">Sus scrofa</name>
    <name type="common">Pig</name>
    <dbReference type="NCBI Taxonomy" id="9823"/>
    <lineage>
        <taxon>Eukaryota</taxon>
        <taxon>Metazoa</taxon>
        <taxon>Chordata</taxon>
        <taxon>Craniata</taxon>
        <taxon>Vertebrata</taxon>
        <taxon>Euteleostomi</taxon>
        <taxon>Mammalia</taxon>
        <taxon>Eutheria</taxon>
        <taxon>Laurasiatheria</taxon>
        <taxon>Artiodactyla</taxon>
        <taxon>Suina</taxon>
        <taxon>Suidae</taxon>
        <taxon>Sus</taxon>
    </lineage>
</organism>
<reference evidence="14" key="1">
    <citation type="submission" date="2025-08" db="UniProtKB">
        <authorList>
            <consortium name="Ensembl"/>
        </authorList>
    </citation>
    <scope>IDENTIFICATION</scope>
</reference>
<dbReference type="Pfam" id="PF07678">
    <property type="entry name" value="TED_complement"/>
    <property type="match status" value="1"/>
</dbReference>
<dbReference type="Gene3D" id="2.60.40.1940">
    <property type="match status" value="1"/>
</dbReference>
<dbReference type="Pfam" id="PF07677">
    <property type="entry name" value="A2M_recep"/>
    <property type="match status" value="1"/>
</dbReference>
<evidence type="ECO:0000256" key="8">
    <source>
        <dbReference type="ARBA" id="ARBA00023157"/>
    </source>
</evidence>
<evidence type="ECO:0000259" key="13">
    <source>
        <dbReference type="SMART" id="SM01361"/>
    </source>
</evidence>
<dbReference type="InterPro" id="IPR013783">
    <property type="entry name" value="Ig-like_fold"/>
</dbReference>
<evidence type="ECO:0000256" key="4">
    <source>
        <dbReference type="ARBA" id="ARBA00022690"/>
    </source>
</evidence>
<dbReference type="GO" id="GO:0005615">
    <property type="term" value="C:extracellular space"/>
    <property type="evidence" value="ECO:0007669"/>
    <property type="project" value="InterPro"/>
</dbReference>
<dbReference type="SMART" id="SM01419">
    <property type="entry name" value="Thiol-ester_cl"/>
    <property type="match status" value="1"/>
</dbReference>
<dbReference type="SMART" id="SM01361">
    <property type="entry name" value="A2M_recep"/>
    <property type="match status" value="1"/>
</dbReference>
<dbReference type="Pfam" id="PF01835">
    <property type="entry name" value="MG2"/>
    <property type="match status" value="1"/>
</dbReference>
<dbReference type="InterPro" id="IPR040839">
    <property type="entry name" value="MG4"/>
</dbReference>
<dbReference type="InterPro" id="IPR001599">
    <property type="entry name" value="Macroglobln_a2"/>
</dbReference>
<evidence type="ECO:0000256" key="1">
    <source>
        <dbReference type="ARBA" id="ARBA00004613"/>
    </source>
</evidence>
<dbReference type="InterPro" id="IPR002890">
    <property type="entry name" value="MG2"/>
</dbReference>
<evidence type="ECO:0000256" key="3">
    <source>
        <dbReference type="ARBA" id="ARBA00022525"/>
    </source>
</evidence>